<evidence type="ECO:0000256" key="3">
    <source>
        <dbReference type="ARBA" id="ARBA00023212"/>
    </source>
</evidence>
<keyword evidence="2" id="KW-0963">Cytoplasm</keyword>
<accession>A0A3A3A3U0</accession>
<feature type="compositionally biased region" description="Low complexity" evidence="4">
    <location>
        <begin position="1"/>
        <end position="19"/>
    </location>
</feature>
<feature type="compositionally biased region" description="Basic and acidic residues" evidence="4">
    <location>
        <begin position="734"/>
        <end position="744"/>
    </location>
</feature>
<dbReference type="PANTHER" id="PTHR19336">
    <property type="entry name" value="UNCHARACTERIZED DUF1167"/>
    <property type="match status" value="1"/>
</dbReference>
<feature type="compositionally biased region" description="Basic and acidic residues" evidence="4">
    <location>
        <begin position="372"/>
        <end position="400"/>
    </location>
</feature>
<gene>
    <name evidence="6" type="ORF">PHISCL_03615</name>
</gene>
<feature type="compositionally biased region" description="Basic and acidic residues" evidence="4">
    <location>
        <begin position="346"/>
        <end position="358"/>
    </location>
</feature>
<reference evidence="7" key="1">
    <citation type="submission" date="2017-02" db="EMBL/GenBank/DDBJ databases">
        <authorList>
            <person name="Tafer H."/>
            <person name="Lopandic K."/>
        </authorList>
    </citation>
    <scope>NUCLEOTIDE SEQUENCE [LARGE SCALE GENOMIC DNA]</scope>
    <source>
        <strain evidence="7">CBS 366.77</strain>
    </source>
</reference>
<proteinExistence type="predicted"/>
<evidence type="ECO:0000256" key="2">
    <source>
        <dbReference type="ARBA" id="ARBA00022490"/>
    </source>
</evidence>
<feature type="region of interest" description="Disordered" evidence="4">
    <location>
        <begin position="346"/>
        <end position="400"/>
    </location>
</feature>
<evidence type="ECO:0000256" key="4">
    <source>
        <dbReference type="SAM" id="MobiDB-lite"/>
    </source>
</evidence>
<feature type="compositionally biased region" description="Polar residues" evidence="4">
    <location>
        <begin position="512"/>
        <end position="523"/>
    </location>
</feature>
<comment type="subcellular location">
    <subcellularLocation>
        <location evidence="1">Cytoplasm</location>
        <location evidence="1">Cytoskeleton</location>
        <location evidence="1">Microtubule organizing center</location>
    </subcellularLocation>
</comment>
<dbReference type="PANTHER" id="PTHR19336:SF9">
    <property type="entry name" value="SPINDLE POLE BODY PROTEIN PPC89"/>
    <property type="match status" value="1"/>
</dbReference>
<feature type="region of interest" description="Disordered" evidence="4">
    <location>
        <begin position="733"/>
        <end position="782"/>
    </location>
</feature>
<dbReference type="AlphaFoldDB" id="A0A3A3A3U0"/>
<dbReference type="Pfam" id="PF06657">
    <property type="entry name" value="Cep57_MT_bd"/>
    <property type="match status" value="1"/>
</dbReference>
<dbReference type="Gene3D" id="1.20.58.90">
    <property type="match status" value="1"/>
</dbReference>
<name>A0A3A3A3U0_9EURO</name>
<dbReference type="STRING" id="2070753.A0A3A3A3U0"/>
<protein>
    <recommendedName>
        <fullName evidence="5">Cep57 centrosome microtubule-binding domain-containing protein</fullName>
    </recommendedName>
</protein>
<dbReference type="GO" id="GO:0008017">
    <property type="term" value="F:microtubule binding"/>
    <property type="evidence" value="ECO:0007669"/>
    <property type="project" value="InterPro"/>
</dbReference>
<sequence length="782" mass="87810">MSYDSTGSTFSSYDSSHSGFDPEDEALASTKRVDNSPGGLPKMKQRVARQLSEPDYDINTSAIENALPDFSQLPASEEEDGAHADDEDVSIEIGRGAPRTRDDSRSSVMSFYNSVRSSSPAIKVDYPSPKPAMKSKRAVSDNLRKDAQLRQASLRREAPESQHKSGRRDQRRTLSDMHARVRDNYDGSLLEDERPTAAPISTRTTRFGSNISRRVADAVDKARDEAFAREMRMAMEKQNSRKSRHASVNGTPGGDTGTYQSIVLPDFLSMSELASGLYDDGTAGRQNRVRATRFVSPPHDTTDMSFSREHAPLDFVPIPEDEKALFVSLKLLQDRAADLEIAKSESDKKMEELRRENASLKAGRSRRKDKHERHERNEREVDTYRSNTTEKSRKSAAPKEDDTLLSLIDENEIAKLRKKLEAERLALRQRESTATVDPADETADLTQLSLPKTTNLRRQSMKENKEGTVRSAPANETEHSTHHSLSKSTQRRPSVNETKEPIARPASAGNERANTTKDANLSVQPERRRRNSDRSVPSVSHHKQHQDTDVTSGFILPDITLQHANAAAERQSHLPESAQRGLDNVAHHKGKNCTVCKRVVPDDYTCNHSLKIPRPVPVSDRVSEKLAYEEDHTMRPAQQPGIALATVLKALEDELAHMRMQLAAYQASYYKLDASMNKRKRKSLRQKIENLLHHADMKADQIYALYDVLEGQKKVSLQMTEQEADETLQSIGIDVEHQQEKPADANKSAQKQPESDFDEEDDDELPWEGIESTADITGRVDY</sequence>
<keyword evidence="3" id="KW-0206">Cytoskeleton</keyword>
<evidence type="ECO:0000256" key="1">
    <source>
        <dbReference type="ARBA" id="ARBA00004267"/>
    </source>
</evidence>
<dbReference type="Proteomes" id="UP000266188">
    <property type="component" value="Unassembled WGS sequence"/>
</dbReference>
<dbReference type="OrthoDB" id="76453at2759"/>
<dbReference type="InterPro" id="IPR024957">
    <property type="entry name" value="Cep57_MT-bd_dom"/>
</dbReference>
<evidence type="ECO:0000313" key="7">
    <source>
        <dbReference type="Proteomes" id="UP000266188"/>
    </source>
</evidence>
<comment type="caution">
    <text evidence="6">The sequence shown here is derived from an EMBL/GenBank/DDBJ whole genome shotgun (WGS) entry which is preliminary data.</text>
</comment>
<feature type="compositionally biased region" description="Acidic residues" evidence="4">
    <location>
        <begin position="76"/>
        <end position="90"/>
    </location>
</feature>
<feature type="compositionally biased region" description="Acidic residues" evidence="4">
    <location>
        <begin position="755"/>
        <end position="766"/>
    </location>
</feature>
<organism evidence="6 7">
    <name type="scientific">Aspergillus sclerotialis</name>
    <dbReference type="NCBI Taxonomy" id="2070753"/>
    <lineage>
        <taxon>Eukaryota</taxon>
        <taxon>Fungi</taxon>
        <taxon>Dikarya</taxon>
        <taxon>Ascomycota</taxon>
        <taxon>Pezizomycotina</taxon>
        <taxon>Eurotiomycetes</taxon>
        <taxon>Eurotiomycetidae</taxon>
        <taxon>Eurotiales</taxon>
        <taxon>Aspergillaceae</taxon>
        <taxon>Aspergillus</taxon>
        <taxon>Aspergillus subgen. Polypaecilum</taxon>
    </lineage>
</organism>
<feature type="compositionally biased region" description="Polar residues" evidence="4">
    <location>
        <begin position="486"/>
        <end position="496"/>
    </location>
</feature>
<feature type="region of interest" description="Disordered" evidence="4">
    <location>
        <begin position="235"/>
        <end position="257"/>
    </location>
</feature>
<feature type="domain" description="Cep57 centrosome microtubule-binding" evidence="5">
    <location>
        <begin position="632"/>
        <end position="708"/>
    </location>
</feature>
<dbReference type="InterPro" id="IPR051756">
    <property type="entry name" value="Centrosomal_MT-associated"/>
</dbReference>
<feature type="compositionally biased region" description="Polar residues" evidence="4">
    <location>
        <begin position="444"/>
        <end position="458"/>
    </location>
</feature>
<feature type="region of interest" description="Disordered" evidence="4">
    <location>
        <begin position="428"/>
        <end position="551"/>
    </location>
</feature>
<feature type="region of interest" description="Disordered" evidence="4">
    <location>
        <begin position="1"/>
        <end position="179"/>
    </location>
</feature>
<feature type="compositionally biased region" description="Polar residues" evidence="4">
    <location>
        <begin position="106"/>
        <end position="120"/>
    </location>
</feature>
<evidence type="ECO:0000313" key="6">
    <source>
        <dbReference type="EMBL" id="RJE24021.1"/>
    </source>
</evidence>
<dbReference type="EMBL" id="MVGC01000096">
    <property type="protein sequence ID" value="RJE24021.1"/>
    <property type="molecule type" value="Genomic_DNA"/>
</dbReference>
<keyword evidence="7" id="KW-1185">Reference proteome</keyword>
<evidence type="ECO:0000259" key="5">
    <source>
        <dbReference type="Pfam" id="PF06657"/>
    </source>
</evidence>
<dbReference type="GO" id="GO:0005815">
    <property type="term" value="C:microtubule organizing center"/>
    <property type="evidence" value="ECO:0007669"/>
    <property type="project" value="UniProtKB-SubCell"/>
</dbReference>
<feature type="compositionally biased region" description="Basic and acidic residues" evidence="4">
    <location>
        <begin position="138"/>
        <end position="179"/>
    </location>
</feature>